<dbReference type="InterPro" id="IPR006397">
    <property type="entry name" value="Glyox_carbo_lig"/>
</dbReference>
<dbReference type="Gene3D" id="3.40.50.1220">
    <property type="entry name" value="TPP-binding domain"/>
    <property type="match status" value="1"/>
</dbReference>
<feature type="domain" description="Thiamine pyrophosphate enzyme N-terminal TPP-binding" evidence="6">
    <location>
        <begin position="4"/>
        <end position="120"/>
    </location>
</feature>
<keyword evidence="2 3" id="KW-0786">Thiamine pyrophosphate</keyword>
<dbReference type="GO" id="GO:0050660">
    <property type="term" value="F:flavin adenine dinucleotide binding"/>
    <property type="evidence" value="ECO:0007669"/>
    <property type="project" value="TreeGrafter"/>
</dbReference>
<comment type="similarity">
    <text evidence="1 3">Belongs to the TPP enzyme family.</text>
</comment>
<feature type="domain" description="Thiamine pyrophosphate enzyme TPP-binding" evidence="5">
    <location>
        <begin position="393"/>
        <end position="553"/>
    </location>
</feature>
<dbReference type="PANTHER" id="PTHR18968:SF14">
    <property type="entry name" value="GLYOXYLATE CARBOLIGASE"/>
    <property type="match status" value="1"/>
</dbReference>
<dbReference type="EC" id="4.1.1.47" evidence="7"/>
<dbReference type="GO" id="GO:0009097">
    <property type="term" value="P:isoleucine biosynthetic process"/>
    <property type="evidence" value="ECO:0007669"/>
    <property type="project" value="TreeGrafter"/>
</dbReference>
<comment type="caution">
    <text evidence="7">The sequence shown here is derived from an EMBL/GenBank/DDBJ whole genome shotgun (WGS) entry which is preliminary data.</text>
</comment>
<evidence type="ECO:0000259" key="6">
    <source>
        <dbReference type="Pfam" id="PF02776"/>
    </source>
</evidence>
<accession>A0A071MNM1</accession>
<keyword evidence="7" id="KW-0456">Lyase</keyword>
<dbReference type="Gene3D" id="3.40.50.970">
    <property type="match status" value="2"/>
</dbReference>
<evidence type="ECO:0000259" key="5">
    <source>
        <dbReference type="Pfam" id="PF02775"/>
    </source>
</evidence>
<dbReference type="OrthoDB" id="2254214at2"/>
<dbReference type="InterPro" id="IPR045229">
    <property type="entry name" value="TPP_enz"/>
</dbReference>
<evidence type="ECO:0000256" key="2">
    <source>
        <dbReference type="ARBA" id="ARBA00023052"/>
    </source>
</evidence>
<dbReference type="GO" id="GO:0005948">
    <property type="term" value="C:acetolactate synthase complex"/>
    <property type="evidence" value="ECO:0007669"/>
    <property type="project" value="TreeGrafter"/>
</dbReference>
<proteinExistence type="inferred from homology"/>
<dbReference type="AlphaFoldDB" id="A0A071MNM1"/>
<dbReference type="NCBIfam" id="TIGR01504">
    <property type="entry name" value="glyox_carbo_lig"/>
    <property type="match status" value="1"/>
</dbReference>
<dbReference type="Pfam" id="PF00205">
    <property type="entry name" value="TPP_enzyme_M"/>
    <property type="match status" value="1"/>
</dbReference>
<dbReference type="GO" id="GO:0030976">
    <property type="term" value="F:thiamine pyrophosphate binding"/>
    <property type="evidence" value="ECO:0007669"/>
    <property type="project" value="InterPro"/>
</dbReference>
<dbReference type="GO" id="GO:0016874">
    <property type="term" value="F:ligase activity"/>
    <property type="evidence" value="ECO:0007669"/>
    <property type="project" value="UniProtKB-KW"/>
</dbReference>
<keyword evidence="7" id="KW-0436">Ligase</keyword>
<dbReference type="GO" id="GO:0009436">
    <property type="term" value="P:glyoxylate catabolic process"/>
    <property type="evidence" value="ECO:0007669"/>
    <property type="project" value="InterPro"/>
</dbReference>
<dbReference type="Pfam" id="PF02776">
    <property type="entry name" value="TPP_enzyme_N"/>
    <property type="match status" value="1"/>
</dbReference>
<gene>
    <name evidence="7" type="ORF">DT99_17260</name>
</gene>
<dbReference type="SUPFAM" id="SSF52467">
    <property type="entry name" value="DHS-like NAD/FAD-binding domain"/>
    <property type="match status" value="1"/>
</dbReference>
<dbReference type="InterPro" id="IPR012001">
    <property type="entry name" value="Thiamin_PyroP_enz_TPP-bd_dom"/>
</dbReference>
<name>A0A071MNM1_9BURK</name>
<dbReference type="SUPFAM" id="SSF52518">
    <property type="entry name" value="Thiamin diphosphate-binding fold (THDP-binding)"/>
    <property type="match status" value="2"/>
</dbReference>
<dbReference type="Pfam" id="PF02775">
    <property type="entry name" value="TPP_enzyme_C"/>
    <property type="match status" value="1"/>
</dbReference>
<evidence type="ECO:0000256" key="1">
    <source>
        <dbReference type="ARBA" id="ARBA00007812"/>
    </source>
</evidence>
<dbReference type="FunFam" id="3.40.50.970:FF:000007">
    <property type="entry name" value="Acetolactate synthase"/>
    <property type="match status" value="1"/>
</dbReference>
<dbReference type="PANTHER" id="PTHR18968">
    <property type="entry name" value="THIAMINE PYROPHOSPHATE ENZYMES"/>
    <property type="match status" value="1"/>
</dbReference>
<dbReference type="FunFam" id="3.40.50.1220:FF:000008">
    <property type="entry name" value="Acetolactate synthase"/>
    <property type="match status" value="1"/>
</dbReference>
<dbReference type="GO" id="GO:0009099">
    <property type="term" value="P:L-valine biosynthetic process"/>
    <property type="evidence" value="ECO:0007669"/>
    <property type="project" value="TreeGrafter"/>
</dbReference>
<protein>
    <submittedName>
        <fullName evidence="7">Glyoxylate carboligase</fullName>
        <ecNumber evidence="7">4.1.1.47</ecNumber>
    </submittedName>
</protein>
<evidence type="ECO:0000259" key="4">
    <source>
        <dbReference type="Pfam" id="PF00205"/>
    </source>
</evidence>
<dbReference type="CDD" id="cd07035">
    <property type="entry name" value="TPP_PYR_POX_like"/>
    <property type="match status" value="1"/>
</dbReference>
<dbReference type="InterPro" id="IPR011766">
    <property type="entry name" value="TPP_enzyme_TPP-bd"/>
</dbReference>
<dbReference type="GO" id="GO:0000287">
    <property type="term" value="F:magnesium ion binding"/>
    <property type="evidence" value="ECO:0007669"/>
    <property type="project" value="InterPro"/>
</dbReference>
<dbReference type="InterPro" id="IPR029061">
    <property type="entry name" value="THDP-binding"/>
</dbReference>
<organism evidence="7">
    <name type="scientific">Burkholderia cenocepacia</name>
    <dbReference type="NCBI Taxonomy" id="95486"/>
    <lineage>
        <taxon>Bacteria</taxon>
        <taxon>Pseudomonadati</taxon>
        <taxon>Pseudomonadota</taxon>
        <taxon>Betaproteobacteria</taxon>
        <taxon>Burkholderiales</taxon>
        <taxon>Burkholderiaceae</taxon>
        <taxon>Burkholderia</taxon>
        <taxon>Burkholderia cepacia complex</taxon>
    </lineage>
</organism>
<evidence type="ECO:0000313" key="7">
    <source>
        <dbReference type="EMBL" id="KEA58111.1"/>
    </source>
</evidence>
<feature type="domain" description="Thiamine pyrophosphate enzyme central" evidence="4">
    <location>
        <begin position="193"/>
        <end position="327"/>
    </location>
</feature>
<dbReference type="InterPro" id="IPR029035">
    <property type="entry name" value="DHS-like_NAD/FAD-binding_dom"/>
</dbReference>
<dbReference type="InterPro" id="IPR012000">
    <property type="entry name" value="Thiamin_PyroP_enz_cen_dom"/>
</dbReference>
<evidence type="ECO:0000256" key="3">
    <source>
        <dbReference type="RuleBase" id="RU362132"/>
    </source>
</evidence>
<reference evidence="7" key="1">
    <citation type="submission" date="2014-04" db="EMBL/GenBank/DDBJ databases">
        <title>In planta biocontrol of soil-borne Fusarium wilt of banana through a plant endophytic bacterium, Burkholderia cenocepacia 869T2.</title>
        <authorList>
            <person name="Ho Y.-N."/>
            <person name="Chiang H.-M."/>
            <person name="Chao C.-P."/>
            <person name="Su C.-C."/>
            <person name="Hsu H.-F."/>
            <person name="Guo C.-T."/>
            <person name="Hsieh J.-L."/>
            <person name="Huang C.-C."/>
        </authorList>
    </citation>
    <scope>NUCLEOTIDE SEQUENCE [LARGE SCALE GENOMIC DNA]</scope>
    <source>
        <strain evidence="7">869T2</strain>
    </source>
</reference>
<sequence length="591" mass="63930">MAKMRAVDAAVLVLEKEGIQTAFGVPGAAINPFYSAMRKSGGISHVLARHVEGASHMAEGFTRAAPGNIGVCIGTSGPAGTDMITGLYSASADSIPILAITGQAPRARLYKEDFQAVDIESIAKPVTKWAVTVREPALVPRVFQQAFHLMRSGRPGPVLVDLPIDVQLAEIEFDIDTYEPLPVYKPAATRAQIEKALAMLNDADKPLIVSGGGVLNAAAEDLLVQFAETIGVPVIPTLMSWGAIPDDHPLMAGMVGLQTSHRYGNATLLASDFVLGIGNRWANRHTGSVEVYTKGRKFVHVDIEPTQIGRVFGPDLGIVSDAKAALELFVAVAREWQAAGKLKDRGAWVAECQARKRTLQRKTHFDNVPVKPQRVYEEMNKVFGRDTCYVSTIGLSQIAAAQFLHVFKARNWINCGQAGPLGWTIPAALGVRAADPSRPIVALSGDYDFQFMIEELAAGAQFKLPYVHVVVNNSYLGLIRQAQRAFDMDYCVQLAFDNVNAPELNGYGVDHVAVAEGLGCKALRVFKPEEIEPALRQAQTLAEQFSVPVVVEVILERVTNISMGTEIDAINEFEDLAEKAEHAPTAISMLD</sequence>
<dbReference type="GO" id="GO:0009028">
    <property type="term" value="F:tartronate-semialdehyde synthase activity"/>
    <property type="evidence" value="ECO:0007669"/>
    <property type="project" value="UniProtKB-EC"/>
</dbReference>
<dbReference type="NCBIfam" id="NF008431">
    <property type="entry name" value="PRK11269.1"/>
    <property type="match status" value="1"/>
</dbReference>
<dbReference type="EMBL" id="JJOA01000014">
    <property type="protein sequence ID" value="KEA58111.1"/>
    <property type="molecule type" value="Genomic_DNA"/>
</dbReference>